<dbReference type="InterPro" id="IPR038765">
    <property type="entry name" value="Papain-like_cys_pep_sf"/>
</dbReference>
<keyword evidence="4 9" id="KW-0378">Hydrolase</keyword>
<comment type="similarity">
    <text evidence="1">Belongs to the peptidase C40 family.</text>
</comment>
<dbReference type="PANTHER" id="PTHR47053:SF1">
    <property type="entry name" value="MUREIN DD-ENDOPEPTIDASE MEPH-RELATED"/>
    <property type="match status" value="1"/>
</dbReference>
<keyword evidence="3 7" id="KW-0732">Signal</keyword>
<dbReference type="Gene3D" id="3.90.1720.10">
    <property type="entry name" value="endopeptidase domain like (from Nostoc punctiforme)"/>
    <property type="match status" value="1"/>
</dbReference>
<dbReference type="AlphaFoldDB" id="A0A512TSI1"/>
<evidence type="ECO:0000256" key="1">
    <source>
        <dbReference type="ARBA" id="ARBA00007074"/>
    </source>
</evidence>
<comment type="caution">
    <text evidence="9">The sequence shown here is derived from an EMBL/GenBank/DDBJ whole genome shotgun (WGS) entry which is preliminary data.</text>
</comment>
<evidence type="ECO:0000259" key="8">
    <source>
        <dbReference type="PROSITE" id="PS51935"/>
    </source>
</evidence>
<dbReference type="Proteomes" id="UP000321089">
    <property type="component" value="Unassembled WGS sequence"/>
</dbReference>
<feature type="signal peptide" evidence="7">
    <location>
        <begin position="1"/>
        <end position="28"/>
    </location>
</feature>
<dbReference type="GO" id="GO:0006508">
    <property type="term" value="P:proteolysis"/>
    <property type="evidence" value="ECO:0007669"/>
    <property type="project" value="UniProtKB-KW"/>
</dbReference>
<evidence type="ECO:0000313" key="9">
    <source>
        <dbReference type="EMBL" id="GEQ23237.1"/>
    </source>
</evidence>
<sequence length="358" mass="39876">MRSRKIQTLVAVMVISCMTVTSGMPVFAAPSETVAADTEITANDGTDSRSIEKVIQNIQECDSQIEYKMGKLNELKEQILEKENQIHENEQKIELAEADIEEKDNALAERLNIIQKNGGIESTPMKYLDALLSSEDILDAVQKVHLISKICTSDKKLIQNAKDAKDNLTQIKENIEKEQKELEKSKEYLENEIKELETDKEKLIDYVKENSSLLDLSTNNIIPVTLPSDISEEAKAIILEAEKYLGVPYLWGGTTPDGFDCSGYMQYIFASKNISIPRVSQDQQSFSTKISISEIKPGDLVFNKSSDSTHVGMYIGNDMYIHAPHTGDVVKISQLSTSNMKYAGRILESSTSSSSSNT</sequence>
<keyword evidence="5" id="KW-0788">Thiol protease</keyword>
<keyword evidence="2" id="KW-0645">Protease</keyword>
<evidence type="ECO:0000256" key="4">
    <source>
        <dbReference type="ARBA" id="ARBA00022801"/>
    </source>
</evidence>
<dbReference type="PANTHER" id="PTHR47053">
    <property type="entry name" value="MUREIN DD-ENDOPEPTIDASE MEPH-RELATED"/>
    <property type="match status" value="1"/>
</dbReference>
<feature type="domain" description="NlpC/P60" evidence="8">
    <location>
        <begin position="231"/>
        <end position="354"/>
    </location>
</feature>
<evidence type="ECO:0000256" key="6">
    <source>
        <dbReference type="SAM" id="Coils"/>
    </source>
</evidence>
<feature type="coiled-coil region" evidence="6">
    <location>
        <begin position="65"/>
        <end position="106"/>
    </location>
</feature>
<dbReference type="InterPro" id="IPR057309">
    <property type="entry name" value="PcsB_CC"/>
</dbReference>
<dbReference type="SUPFAM" id="SSF54001">
    <property type="entry name" value="Cysteine proteinases"/>
    <property type="match status" value="1"/>
</dbReference>
<dbReference type="InterPro" id="IPR000064">
    <property type="entry name" value="NLP_P60_dom"/>
</dbReference>
<evidence type="ECO:0000256" key="5">
    <source>
        <dbReference type="ARBA" id="ARBA00022807"/>
    </source>
</evidence>
<name>A0A512TSI1_CLOBU</name>
<evidence type="ECO:0000313" key="10">
    <source>
        <dbReference type="Proteomes" id="UP000321089"/>
    </source>
</evidence>
<dbReference type="EMBL" id="BKBC01000088">
    <property type="protein sequence ID" value="GEQ23237.1"/>
    <property type="molecule type" value="Genomic_DNA"/>
</dbReference>
<evidence type="ECO:0000256" key="7">
    <source>
        <dbReference type="SAM" id="SignalP"/>
    </source>
</evidence>
<dbReference type="PROSITE" id="PS51935">
    <property type="entry name" value="NLPC_P60"/>
    <property type="match status" value="1"/>
</dbReference>
<evidence type="ECO:0000256" key="3">
    <source>
        <dbReference type="ARBA" id="ARBA00022729"/>
    </source>
</evidence>
<evidence type="ECO:0000256" key="2">
    <source>
        <dbReference type="ARBA" id="ARBA00022670"/>
    </source>
</evidence>
<dbReference type="Pfam" id="PF24568">
    <property type="entry name" value="CC_PcsB"/>
    <property type="match status" value="1"/>
</dbReference>
<protein>
    <submittedName>
        <fullName evidence="9">Hydrolase</fullName>
    </submittedName>
</protein>
<dbReference type="RefSeq" id="WP_146869277.1">
    <property type="nucleotide sequence ID" value="NZ_BKBC01000088.1"/>
</dbReference>
<dbReference type="Pfam" id="PF00877">
    <property type="entry name" value="NLPC_P60"/>
    <property type="match status" value="1"/>
</dbReference>
<dbReference type="GO" id="GO:0008234">
    <property type="term" value="F:cysteine-type peptidase activity"/>
    <property type="evidence" value="ECO:0007669"/>
    <property type="project" value="UniProtKB-KW"/>
</dbReference>
<organism evidence="9 10">
    <name type="scientific">Clostridium butyricum</name>
    <dbReference type="NCBI Taxonomy" id="1492"/>
    <lineage>
        <taxon>Bacteria</taxon>
        <taxon>Bacillati</taxon>
        <taxon>Bacillota</taxon>
        <taxon>Clostridia</taxon>
        <taxon>Eubacteriales</taxon>
        <taxon>Clostridiaceae</taxon>
        <taxon>Clostridium</taxon>
    </lineage>
</organism>
<keyword evidence="6" id="KW-0175">Coiled coil</keyword>
<dbReference type="InterPro" id="IPR051202">
    <property type="entry name" value="Peptidase_C40"/>
</dbReference>
<proteinExistence type="inferred from homology"/>
<gene>
    <name evidence="9" type="ORF">CBU02nite_37430</name>
</gene>
<feature type="coiled-coil region" evidence="6">
    <location>
        <begin position="154"/>
        <end position="206"/>
    </location>
</feature>
<accession>A0A512TSI1</accession>
<reference evidence="9 10" key="1">
    <citation type="submission" date="2019-07" db="EMBL/GenBank/DDBJ databases">
        <title>Whole genome shotgun sequence of Clostridium butyricum NBRC 3858.</title>
        <authorList>
            <person name="Hosoyama A."/>
            <person name="Uohara A."/>
            <person name="Ohji S."/>
            <person name="Ichikawa N."/>
        </authorList>
    </citation>
    <scope>NUCLEOTIDE SEQUENCE [LARGE SCALE GENOMIC DNA]</scope>
    <source>
        <strain evidence="9 10">NBRC 3858</strain>
    </source>
</reference>
<feature type="chain" id="PRO_5021709059" evidence="7">
    <location>
        <begin position="29"/>
        <end position="358"/>
    </location>
</feature>
<dbReference type="PROSITE" id="PS51257">
    <property type="entry name" value="PROKAR_LIPOPROTEIN"/>
    <property type="match status" value="1"/>
</dbReference>